<organism>
    <name type="scientific">Ixodes scapularis</name>
    <name type="common">Black-legged tick</name>
    <name type="synonym">Deer tick</name>
    <dbReference type="NCBI Taxonomy" id="6945"/>
    <lineage>
        <taxon>Eukaryota</taxon>
        <taxon>Metazoa</taxon>
        <taxon>Ecdysozoa</taxon>
        <taxon>Arthropoda</taxon>
        <taxon>Chelicerata</taxon>
        <taxon>Arachnida</taxon>
        <taxon>Acari</taxon>
        <taxon>Parasitiformes</taxon>
        <taxon>Ixodida</taxon>
        <taxon>Ixodoidea</taxon>
        <taxon>Ixodidae</taxon>
        <taxon>Ixodinae</taxon>
        <taxon>Ixodes</taxon>
    </lineage>
</organism>
<gene>
    <name evidence="1" type="ORF">IscW_ISCW011296</name>
</gene>
<dbReference type="HOGENOM" id="CLU_2778690_0_0_1"/>
<dbReference type="EMBL" id="ABJB010728456">
    <property type="status" value="NOT_ANNOTATED_CDS"/>
    <property type="molecule type" value="Genomic_DNA"/>
</dbReference>
<dbReference type="VEuPathDB" id="VectorBase:ISCW011296"/>
<accession>B7Q828</accession>
<dbReference type="EMBL" id="DS880154">
    <property type="protein sequence ID" value="EEC15000.1"/>
    <property type="molecule type" value="Genomic_DNA"/>
</dbReference>
<reference evidence="2" key="2">
    <citation type="submission" date="2020-05" db="UniProtKB">
        <authorList>
            <consortium name="EnsemblMetazoa"/>
        </authorList>
    </citation>
    <scope>IDENTIFICATION</scope>
    <source>
        <strain evidence="2">wikel</strain>
    </source>
</reference>
<reference evidence="1 3" key="1">
    <citation type="submission" date="2008-03" db="EMBL/GenBank/DDBJ databases">
        <title>Annotation of Ixodes scapularis.</title>
        <authorList>
            <consortium name="Ixodes scapularis Genome Project Consortium"/>
            <person name="Caler E."/>
            <person name="Hannick L.I."/>
            <person name="Bidwell S."/>
            <person name="Joardar V."/>
            <person name="Thiagarajan M."/>
            <person name="Amedeo P."/>
            <person name="Galinsky K.J."/>
            <person name="Schobel S."/>
            <person name="Inman J."/>
            <person name="Hostetler J."/>
            <person name="Miller J."/>
            <person name="Hammond M."/>
            <person name="Megy K."/>
            <person name="Lawson D."/>
            <person name="Kodira C."/>
            <person name="Sutton G."/>
            <person name="Meyer J."/>
            <person name="Hill C.A."/>
            <person name="Birren B."/>
            <person name="Nene V."/>
            <person name="Collins F."/>
            <person name="Alarcon-Chaidez F."/>
            <person name="Wikel S."/>
            <person name="Strausberg R."/>
        </authorList>
    </citation>
    <scope>NUCLEOTIDE SEQUENCE [LARGE SCALE GENOMIC DNA]</scope>
    <source>
        <strain evidence="3">Wikel</strain>
        <strain evidence="1">Wikel colony</strain>
    </source>
</reference>
<name>B7Q828_IXOSC</name>
<dbReference type="PaxDb" id="6945-B7Q828"/>
<evidence type="ECO:0000313" key="1">
    <source>
        <dbReference type="EMBL" id="EEC15000.1"/>
    </source>
</evidence>
<dbReference type="EnsemblMetazoa" id="ISCW011296-RA">
    <property type="protein sequence ID" value="ISCW011296-PA"/>
    <property type="gene ID" value="ISCW011296"/>
</dbReference>
<dbReference type="InParanoid" id="B7Q828"/>
<evidence type="ECO:0000313" key="2">
    <source>
        <dbReference type="EnsemblMetazoa" id="ISCW011296-PA"/>
    </source>
</evidence>
<dbReference type="VEuPathDB" id="VectorBase:ISCI011296"/>
<sequence length="69" mass="7842">MNCEIKPQASASSCDDKLRTYVLSKVTFYTIYTAFPTSLISDGIGSGIANEYKINYFKMDMMHVYCYAM</sequence>
<dbReference type="Proteomes" id="UP000001555">
    <property type="component" value="Unassembled WGS sequence"/>
</dbReference>
<keyword evidence="3" id="KW-1185">Reference proteome</keyword>
<dbReference type="AlphaFoldDB" id="B7Q828"/>
<proteinExistence type="predicted"/>
<protein>
    <submittedName>
        <fullName evidence="1 2">Uncharacterized protein</fullName>
    </submittedName>
</protein>
<evidence type="ECO:0000313" key="3">
    <source>
        <dbReference type="Proteomes" id="UP000001555"/>
    </source>
</evidence>